<evidence type="ECO:0000313" key="3">
    <source>
        <dbReference type="Proteomes" id="UP000001449"/>
    </source>
</evidence>
<dbReference type="EMBL" id="CM000644">
    <property type="protein sequence ID" value="EED90678.1"/>
    <property type="molecule type" value="Genomic_DNA"/>
</dbReference>
<proteinExistence type="predicted"/>
<reference evidence="2 3" key="1">
    <citation type="journal article" date="2004" name="Science">
        <title>The genome of the diatom Thalassiosira pseudonana: ecology, evolution, and metabolism.</title>
        <authorList>
            <person name="Armbrust E.V."/>
            <person name="Berges J.A."/>
            <person name="Bowler C."/>
            <person name="Green B.R."/>
            <person name="Martinez D."/>
            <person name="Putnam N.H."/>
            <person name="Zhou S."/>
            <person name="Allen A.E."/>
            <person name="Apt K.E."/>
            <person name="Bechner M."/>
            <person name="Brzezinski M.A."/>
            <person name="Chaal B.K."/>
            <person name="Chiovitti A."/>
            <person name="Davis A.K."/>
            <person name="Demarest M.S."/>
            <person name="Detter J.C."/>
            <person name="Glavina T."/>
            <person name="Goodstein D."/>
            <person name="Hadi M.Z."/>
            <person name="Hellsten U."/>
            <person name="Hildebrand M."/>
            <person name="Jenkins B.D."/>
            <person name="Jurka J."/>
            <person name="Kapitonov V.V."/>
            <person name="Kroger N."/>
            <person name="Lau W.W."/>
            <person name="Lane T.W."/>
            <person name="Larimer F.W."/>
            <person name="Lippmeier J.C."/>
            <person name="Lucas S."/>
            <person name="Medina M."/>
            <person name="Montsant A."/>
            <person name="Obornik M."/>
            <person name="Parker M.S."/>
            <person name="Palenik B."/>
            <person name="Pazour G.J."/>
            <person name="Richardson P.M."/>
            <person name="Rynearson T.A."/>
            <person name="Saito M.A."/>
            <person name="Schwartz D.C."/>
            <person name="Thamatrakoln K."/>
            <person name="Valentin K."/>
            <person name="Vardi A."/>
            <person name="Wilkerson F.P."/>
            <person name="Rokhsar D.S."/>
        </authorList>
    </citation>
    <scope>NUCLEOTIDE SEQUENCE [LARGE SCALE GENOMIC DNA]</scope>
    <source>
        <strain evidence="2 3">CCMP1335</strain>
    </source>
</reference>
<dbReference type="STRING" id="35128.B8C742"/>
<dbReference type="GeneID" id="7452834"/>
<dbReference type="PANTHER" id="PTHR46438:SF2">
    <property type="entry name" value="ALPHA_BETA-HYDROLASES SUPERFAMILY PROTEIN"/>
    <property type="match status" value="1"/>
</dbReference>
<dbReference type="PaxDb" id="35128-Thaps7642"/>
<dbReference type="InterPro" id="IPR000073">
    <property type="entry name" value="AB_hydrolase_1"/>
</dbReference>
<evidence type="ECO:0000313" key="2">
    <source>
        <dbReference type="EMBL" id="EED90678.1"/>
    </source>
</evidence>
<reference evidence="2 3" key="2">
    <citation type="journal article" date="2008" name="Nature">
        <title>The Phaeodactylum genome reveals the evolutionary history of diatom genomes.</title>
        <authorList>
            <person name="Bowler C."/>
            <person name="Allen A.E."/>
            <person name="Badger J.H."/>
            <person name="Grimwood J."/>
            <person name="Jabbari K."/>
            <person name="Kuo A."/>
            <person name="Maheswari U."/>
            <person name="Martens C."/>
            <person name="Maumus F."/>
            <person name="Otillar R.P."/>
            <person name="Rayko E."/>
            <person name="Salamov A."/>
            <person name="Vandepoele K."/>
            <person name="Beszteri B."/>
            <person name="Gruber A."/>
            <person name="Heijde M."/>
            <person name="Katinka M."/>
            <person name="Mock T."/>
            <person name="Valentin K."/>
            <person name="Verret F."/>
            <person name="Berges J.A."/>
            <person name="Brownlee C."/>
            <person name="Cadoret J.P."/>
            <person name="Chiovitti A."/>
            <person name="Choi C.J."/>
            <person name="Coesel S."/>
            <person name="De Martino A."/>
            <person name="Detter J.C."/>
            <person name="Durkin C."/>
            <person name="Falciatore A."/>
            <person name="Fournet J."/>
            <person name="Haruta M."/>
            <person name="Huysman M.J."/>
            <person name="Jenkins B.D."/>
            <person name="Jiroutova K."/>
            <person name="Jorgensen R.E."/>
            <person name="Joubert Y."/>
            <person name="Kaplan A."/>
            <person name="Kroger N."/>
            <person name="Kroth P.G."/>
            <person name="La Roche J."/>
            <person name="Lindquist E."/>
            <person name="Lommer M."/>
            <person name="Martin-Jezequel V."/>
            <person name="Lopez P.J."/>
            <person name="Lucas S."/>
            <person name="Mangogna M."/>
            <person name="McGinnis K."/>
            <person name="Medlin L.K."/>
            <person name="Montsant A."/>
            <person name="Oudot-Le Secq M.P."/>
            <person name="Napoli C."/>
            <person name="Obornik M."/>
            <person name="Parker M.S."/>
            <person name="Petit J.L."/>
            <person name="Porcel B.M."/>
            <person name="Poulsen N."/>
            <person name="Robison M."/>
            <person name="Rychlewski L."/>
            <person name="Rynearson T.A."/>
            <person name="Schmutz J."/>
            <person name="Shapiro H."/>
            <person name="Siaut M."/>
            <person name="Stanley M."/>
            <person name="Sussman M.R."/>
            <person name="Taylor A.R."/>
            <person name="Vardi A."/>
            <person name="von Dassow P."/>
            <person name="Vyverman W."/>
            <person name="Willis A."/>
            <person name="Wyrwicz L.S."/>
            <person name="Rokhsar D.S."/>
            <person name="Weissenbach J."/>
            <person name="Armbrust E.V."/>
            <person name="Green B.R."/>
            <person name="Van de Peer Y."/>
            <person name="Grigoriev I.V."/>
        </authorList>
    </citation>
    <scope>NUCLEOTIDE SEQUENCE [LARGE SCALE GENOMIC DNA]</scope>
    <source>
        <strain evidence="2 3">CCMP1335</strain>
    </source>
</reference>
<dbReference type="HOGENOM" id="CLU_892798_0_0_1"/>
<dbReference type="eggNOG" id="KOG1454">
    <property type="taxonomic scope" value="Eukaryota"/>
</dbReference>
<protein>
    <recommendedName>
        <fullName evidence="1">AB hydrolase-1 domain-containing protein</fullName>
    </recommendedName>
</protein>
<accession>B8C742</accession>
<feature type="domain" description="AB hydrolase-1" evidence="1">
    <location>
        <begin position="4"/>
        <end position="297"/>
    </location>
</feature>
<dbReference type="OMA" id="ILCEWIA"/>
<dbReference type="Proteomes" id="UP000001449">
    <property type="component" value="Chromosome 8"/>
</dbReference>
<dbReference type="RefSeq" id="XP_002291827.1">
    <property type="nucleotide sequence ID" value="XM_002291791.1"/>
</dbReference>
<sequence length="312" mass="34303">MSTLQNEGYEVHALDLLGQGRSSKPIPMDTTTTAVKQKIGELPEGREMGKNTDSRVVYSINLWGELVDDYASHHKLGESGLVLMGNSLGSLVALSAATGDFRLDEINSASYISPRVKGVCLFNCAVGLNSQNVLKNPNLSSIQVAIFSRIFYILNALIFDNQALLRYALNNIVTKQLLRDALRGLYLNSPERVDDELVDSFYYPAKFGGEGAVEAIRQIYTNDAGLTPMELHDKYPEVLNSFPLHLIWGDEDAVTPINGDVGAFYCDRVANNRGGRGLTTIDVVKGGHIPFDENPVQTHGAMLKWLEKKVVN</sequence>
<dbReference type="SUPFAM" id="SSF53474">
    <property type="entry name" value="alpha/beta-Hydrolases"/>
    <property type="match status" value="1"/>
</dbReference>
<dbReference type="KEGG" id="tps:THAPSDRAFT_7642"/>
<dbReference type="Pfam" id="PF12697">
    <property type="entry name" value="Abhydrolase_6"/>
    <property type="match status" value="1"/>
</dbReference>
<dbReference type="PANTHER" id="PTHR46438">
    <property type="entry name" value="ALPHA/BETA-HYDROLASES SUPERFAMILY PROTEIN"/>
    <property type="match status" value="1"/>
</dbReference>
<evidence type="ECO:0000259" key="1">
    <source>
        <dbReference type="Pfam" id="PF12697"/>
    </source>
</evidence>
<dbReference type="InParanoid" id="B8C742"/>
<name>B8C742_THAPS</name>
<dbReference type="InterPro" id="IPR029058">
    <property type="entry name" value="AB_hydrolase_fold"/>
</dbReference>
<gene>
    <name evidence="2" type="ORF">THAPSDRAFT_7642</name>
</gene>
<organism evidence="2 3">
    <name type="scientific">Thalassiosira pseudonana</name>
    <name type="common">Marine diatom</name>
    <name type="synonym">Cyclotella nana</name>
    <dbReference type="NCBI Taxonomy" id="35128"/>
    <lineage>
        <taxon>Eukaryota</taxon>
        <taxon>Sar</taxon>
        <taxon>Stramenopiles</taxon>
        <taxon>Ochrophyta</taxon>
        <taxon>Bacillariophyta</taxon>
        <taxon>Coscinodiscophyceae</taxon>
        <taxon>Thalassiosirophycidae</taxon>
        <taxon>Thalassiosirales</taxon>
        <taxon>Thalassiosiraceae</taxon>
        <taxon>Thalassiosira</taxon>
    </lineage>
</organism>
<keyword evidence="3" id="KW-1185">Reference proteome</keyword>
<dbReference type="Gene3D" id="3.40.50.1820">
    <property type="entry name" value="alpha/beta hydrolase"/>
    <property type="match status" value="1"/>
</dbReference>
<dbReference type="AlphaFoldDB" id="B8C742"/>